<evidence type="ECO:0008006" key="4">
    <source>
        <dbReference type="Google" id="ProtNLM"/>
    </source>
</evidence>
<reference evidence="2 3" key="1">
    <citation type="submission" date="2019-04" db="EMBL/GenBank/DDBJ databases">
        <authorList>
            <person name="Hwang J.C."/>
        </authorList>
    </citation>
    <scope>NUCLEOTIDE SEQUENCE [LARGE SCALE GENOMIC DNA]</scope>
    <source>
        <strain evidence="2 3">IMCC35001</strain>
    </source>
</reference>
<feature type="chain" id="PRO_5020784868" description="Cytochrome c domain-containing protein" evidence="1">
    <location>
        <begin position="21"/>
        <end position="127"/>
    </location>
</feature>
<dbReference type="Proteomes" id="UP000305674">
    <property type="component" value="Unassembled WGS sequence"/>
</dbReference>
<comment type="caution">
    <text evidence="2">The sequence shown here is derived from an EMBL/GenBank/DDBJ whole genome shotgun (WGS) entry which is preliminary data.</text>
</comment>
<protein>
    <recommendedName>
        <fullName evidence="4">Cytochrome c domain-containing protein</fullName>
    </recommendedName>
</protein>
<evidence type="ECO:0000313" key="3">
    <source>
        <dbReference type="Proteomes" id="UP000305674"/>
    </source>
</evidence>
<name>A0A4U1BBA9_9GAMM</name>
<keyword evidence="3" id="KW-1185">Reference proteome</keyword>
<evidence type="ECO:0000313" key="2">
    <source>
        <dbReference type="EMBL" id="TKB48148.1"/>
    </source>
</evidence>
<proteinExistence type="predicted"/>
<dbReference type="EMBL" id="SWCI01000009">
    <property type="protein sequence ID" value="TKB48148.1"/>
    <property type="molecule type" value="Genomic_DNA"/>
</dbReference>
<keyword evidence="1" id="KW-0732">Signal</keyword>
<dbReference type="OrthoDB" id="9840652at2"/>
<feature type="signal peptide" evidence="1">
    <location>
        <begin position="1"/>
        <end position="20"/>
    </location>
</feature>
<organism evidence="2 3">
    <name type="scientific">Ferrimonas sediminicola</name>
    <dbReference type="NCBI Taxonomy" id="2569538"/>
    <lineage>
        <taxon>Bacteria</taxon>
        <taxon>Pseudomonadati</taxon>
        <taxon>Pseudomonadota</taxon>
        <taxon>Gammaproteobacteria</taxon>
        <taxon>Alteromonadales</taxon>
        <taxon>Ferrimonadaceae</taxon>
        <taxon>Ferrimonas</taxon>
    </lineage>
</organism>
<accession>A0A4U1BBA9</accession>
<dbReference type="RefSeq" id="WP_136853842.1">
    <property type="nucleotide sequence ID" value="NZ_SWCI01000009.1"/>
</dbReference>
<sequence length="127" mass="14393">MKMFSTTLFMTLLLCQGASAHPIFADTMKRQLKLYRVECTACHSKGEQYQLRNGLGLRFEAELPESLTWQYHSVLAMGNPEAIRSHERAMAKRFSLILLKLGREPIGDRSLTELLLSGDMQGVHPAR</sequence>
<gene>
    <name evidence="2" type="ORF">FCL40_13545</name>
</gene>
<dbReference type="AlphaFoldDB" id="A0A4U1BBA9"/>
<evidence type="ECO:0000256" key="1">
    <source>
        <dbReference type="SAM" id="SignalP"/>
    </source>
</evidence>